<keyword evidence="1" id="KW-0472">Membrane</keyword>
<dbReference type="Proteomes" id="UP000002009">
    <property type="component" value="Chromosome 2"/>
</dbReference>
<dbReference type="InParanoid" id="C1DXX6"/>
<evidence type="ECO:0000313" key="2">
    <source>
        <dbReference type="EMBL" id="ACO61329.1"/>
    </source>
</evidence>
<evidence type="ECO:0000313" key="3">
    <source>
        <dbReference type="Proteomes" id="UP000002009"/>
    </source>
</evidence>
<keyword evidence="1" id="KW-0812">Transmembrane</keyword>
<dbReference type="OrthoDB" id="537655at2759"/>
<keyword evidence="1" id="KW-1133">Transmembrane helix</keyword>
<proteinExistence type="predicted"/>
<reference evidence="2 3" key="1">
    <citation type="journal article" date="2009" name="Science">
        <title>Green evolution and dynamic adaptations revealed by genomes of the marine picoeukaryotes Micromonas.</title>
        <authorList>
            <person name="Worden A.Z."/>
            <person name="Lee J.H."/>
            <person name="Mock T."/>
            <person name="Rouze P."/>
            <person name="Simmons M.P."/>
            <person name="Aerts A.L."/>
            <person name="Allen A.E."/>
            <person name="Cuvelier M.L."/>
            <person name="Derelle E."/>
            <person name="Everett M.V."/>
            <person name="Foulon E."/>
            <person name="Grimwood J."/>
            <person name="Gundlach H."/>
            <person name="Henrissat B."/>
            <person name="Napoli C."/>
            <person name="McDonald S.M."/>
            <person name="Parker M.S."/>
            <person name="Rombauts S."/>
            <person name="Salamov A."/>
            <person name="Von Dassow P."/>
            <person name="Badger J.H."/>
            <person name="Coutinho P.M."/>
            <person name="Demir E."/>
            <person name="Dubchak I."/>
            <person name="Gentemann C."/>
            <person name="Eikrem W."/>
            <person name="Gready J.E."/>
            <person name="John U."/>
            <person name="Lanier W."/>
            <person name="Lindquist E.A."/>
            <person name="Lucas S."/>
            <person name="Mayer K.F."/>
            <person name="Moreau H."/>
            <person name="Not F."/>
            <person name="Otillar R."/>
            <person name="Panaud O."/>
            <person name="Pangilinan J."/>
            <person name="Paulsen I."/>
            <person name="Piegu B."/>
            <person name="Poliakov A."/>
            <person name="Robbens S."/>
            <person name="Schmutz J."/>
            <person name="Toulza E."/>
            <person name="Wyss T."/>
            <person name="Zelensky A."/>
            <person name="Zhou K."/>
            <person name="Armbrust E.V."/>
            <person name="Bhattacharya D."/>
            <person name="Goodenough U.W."/>
            <person name="Van de Peer Y."/>
            <person name="Grigoriev I.V."/>
        </authorList>
    </citation>
    <scope>NUCLEOTIDE SEQUENCE [LARGE SCALE GENOMIC DNA]</scope>
    <source>
        <strain evidence="3">RCC299 / NOUM17</strain>
    </source>
</reference>
<organism evidence="2 3">
    <name type="scientific">Micromonas commoda (strain RCC299 / NOUM17 / CCMP2709)</name>
    <name type="common">Picoplanktonic green alga</name>
    <dbReference type="NCBI Taxonomy" id="296587"/>
    <lineage>
        <taxon>Eukaryota</taxon>
        <taxon>Viridiplantae</taxon>
        <taxon>Chlorophyta</taxon>
        <taxon>Mamiellophyceae</taxon>
        <taxon>Mamiellales</taxon>
        <taxon>Mamiellaceae</taxon>
        <taxon>Micromonas</taxon>
    </lineage>
</organism>
<feature type="transmembrane region" description="Helical" evidence="1">
    <location>
        <begin position="12"/>
        <end position="32"/>
    </location>
</feature>
<dbReference type="AlphaFoldDB" id="C1DXX6"/>
<name>C1DXX6_MICCC</name>
<dbReference type="RefSeq" id="XP_002500071.1">
    <property type="nucleotide sequence ID" value="XM_002500025.1"/>
</dbReference>
<dbReference type="EMBL" id="CP001323">
    <property type="protein sequence ID" value="ACO61329.1"/>
    <property type="molecule type" value="Genomic_DNA"/>
</dbReference>
<dbReference type="OMA" id="FFYLPEK"/>
<dbReference type="GeneID" id="8241265"/>
<dbReference type="KEGG" id="mis:MICPUN_56135"/>
<sequence>MSAQRFLNTAFGVSNGGLAAWGVAGGAAYYFFYLPEKEKADAEVLRAANAERLMKQKNYVEFVKEHEAKQTKAGKGGWFGGWFGGKKQ</sequence>
<keyword evidence="3" id="KW-1185">Reference proteome</keyword>
<evidence type="ECO:0000256" key="1">
    <source>
        <dbReference type="SAM" id="Phobius"/>
    </source>
</evidence>
<accession>C1DXX6</accession>
<gene>
    <name evidence="2" type="ORF">MICPUN_56135</name>
</gene>
<protein>
    <submittedName>
        <fullName evidence="2">Uncharacterized protein</fullName>
    </submittedName>
</protein>